<reference evidence="12" key="2">
    <citation type="submission" date="2019-10" db="EMBL/GenBank/DDBJ databases">
        <title>Draft genome sequence of Rhodococcus aetherivorans JCM 14343.</title>
        <authorList>
            <person name="Inoue D."/>
            <person name="Nakazawa M."/>
            <person name="Yamamoto N."/>
            <person name="Sei K."/>
            <person name="Ike M."/>
        </authorList>
    </citation>
    <scope>NUCLEOTIDE SEQUENCE</scope>
    <source>
        <strain evidence="12">JCM 14343</strain>
    </source>
</reference>
<evidence type="ECO:0000256" key="6">
    <source>
        <dbReference type="ARBA" id="ARBA00022723"/>
    </source>
</evidence>
<dbReference type="Proteomes" id="UP000325466">
    <property type="component" value="Unassembled WGS sequence"/>
</dbReference>
<evidence type="ECO:0000313" key="15">
    <source>
        <dbReference type="Proteomes" id="UP001163947"/>
    </source>
</evidence>
<comment type="subunit">
    <text evidence="4">Homodimer.</text>
</comment>
<dbReference type="KEGG" id="rav:AAT18_00135"/>
<evidence type="ECO:0000256" key="1">
    <source>
        <dbReference type="ARBA" id="ARBA00001936"/>
    </source>
</evidence>
<evidence type="ECO:0000256" key="4">
    <source>
        <dbReference type="ARBA" id="ARBA00011738"/>
    </source>
</evidence>
<keyword evidence="6" id="KW-0479">Metal-binding</keyword>
<dbReference type="InterPro" id="IPR033908">
    <property type="entry name" value="R2LOX"/>
</dbReference>
<dbReference type="NCBIfam" id="NF006199">
    <property type="entry name" value="PRK08326.1-2"/>
    <property type="match status" value="1"/>
</dbReference>
<dbReference type="AlphaFoldDB" id="A0A059MJS1"/>
<evidence type="ECO:0000256" key="2">
    <source>
        <dbReference type="ARBA" id="ARBA00001962"/>
    </source>
</evidence>
<dbReference type="CDD" id="cd07911">
    <property type="entry name" value="RNRR2_Rv0233_like"/>
    <property type="match status" value="1"/>
</dbReference>
<dbReference type="EMBL" id="CP106982">
    <property type="protein sequence ID" value="UYF94406.1"/>
    <property type="molecule type" value="Genomic_DNA"/>
</dbReference>
<dbReference type="GO" id="GO:0009263">
    <property type="term" value="P:deoxyribonucleotide biosynthetic process"/>
    <property type="evidence" value="ECO:0007669"/>
    <property type="project" value="InterPro"/>
</dbReference>
<gene>
    <name evidence="13" type="ORF">OCS65_01100</name>
    <name evidence="12" type="ORF">RAJCM14343_5391</name>
</gene>
<protein>
    <recommendedName>
        <fullName evidence="5">R2-like ligand binding oxidase</fullName>
    </recommendedName>
    <alternativeName>
        <fullName evidence="11">Ribonucleotide reductase R2 subunit homolog</fullName>
    </alternativeName>
    <alternativeName>
        <fullName evidence="10">Ribonucleotide reductase small subunit homolog</fullName>
    </alternativeName>
</protein>
<evidence type="ECO:0000256" key="9">
    <source>
        <dbReference type="ARBA" id="ARBA00023211"/>
    </source>
</evidence>
<keyword evidence="9" id="KW-0464">Manganese</keyword>
<keyword evidence="8" id="KW-0408">Iron</keyword>
<evidence type="ECO:0000313" key="12">
    <source>
        <dbReference type="EMBL" id="GES40112.1"/>
    </source>
</evidence>
<dbReference type="GeneID" id="83618972"/>
<reference evidence="13" key="3">
    <citation type="submission" date="2022-09" db="EMBL/GenBank/DDBJ databases">
        <title>The genome sequence of Rhodococcus aetherivorans N1.</title>
        <authorList>
            <person name="Jiang W."/>
        </authorList>
    </citation>
    <scope>NUCLEOTIDE SEQUENCE</scope>
    <source>
        <strain evidence="13">N1</strain>
    </source>
</reference>
<proteinExistence type="inferred from homology"/>
<comment type="cofactor">
    <cofactor evidence="2">
        <name>Fe cation</name>
        <dbReference type="ChEBI" id="CHEBI:24875"/>
    </cofactor>
</comment>
<keyword evidence="14" id="KW-1185">Reference proteome</keyword>
<accession>A0A059MJS1</accession>
<name>A0A059MJS1_9NOCA</name>
<dbReference type="InterPro" id="IPR009078">
    <property type="entry name" value="Ferritin-like_SF"/>
</dbReference>
<evidence type="ECO:0000256" key="5">
    <source>
        <dbReference type="ARBA" id="ARBA00013559"/>
    </source>
</evidence>
<organism evidence="13 15">
    <name type="scientific">Rhodococcus aetherivorans</name>
    <dbReference type="NCBI Taxonomy" id="191292"/>
    <lineage>
        <taxon>Bacteria</taxon>
        <taxon>Bacillati</taxon>
        <taxon>Actinomycetota</taxon>
        <taxon>Actinomycetes</taxon>
        <taxon>Mycobacteriales</taxon>
        <taxon>Nocardiaceae</taxon>
        <taxon>Rhodococcus</taxon>
    </lineage>
</organism>
<evidence type="ECO:0000256" key="11">
    <source>
        <dbReference type="ARBA" id="ARBA00032636"/>
    </source>
</evidence>
<evidence type="ECO:0000313" key="13">
    <source>
        <dbReference type="EMBL" id="UYF94406.1"/>
    </source>
</evidence>
<dbReference type="NCBIfam" id="NF006200">
    <property type="entry name" value="PRK08326.1-3"/>
    <property type="match status" value="1"/>
</dbReference>
<reference evidence="12 14" key="1">
    <citation type="journal article" date="2018" name="Biodegradation">
        <title>1,4-Dioxane degradation characteristics of Rhodococcus aetherivorans JCM 14343.</title>
        <authorList>
            <person name="Inoue D."/>
            <person name="Tsunoda T."/>
            <person name="Yamamoto N."/>
            <person name="Ike M."/>
            <person name="Sei K."/>
        </authorList>
    </citation>
    <scope>NUCLEOTIDE SEQUENCE [LARGE SCALE GENOMIC DNA]</scope>
    <source>
        <strain evidence="12 14">JCM 14343</strain>
    </source>
</reference>
<dbReference type="InterPro" id="IPR000358">
    <property type="entry name" value="RNR_small_fam"/>
</dbReference>
<comment type="cofactor">
    <cofactor evidence="1">
        <name>Mn(2+)</name>
        <dbReference type="ChEBI" id="CHEBI:29035"/>
    </cofactor>
</comment>
<dbReference type="Gene3D" id="1.10.620.20">
    <property type="entry name" value="Ribonucleotide Reductase, subunit A"/>
    <property type="match status" value="1"/>
</dbReference>
<dbReference type="EMBL" id="BLAH01000172">
    <property type="protein sequence ID" value="GES40112.1"/>
    <property type="molecule type" value="Genomic_DNA"/>
</dbReference>
<evidence type="ECO:0000256" key="8">
    <source>
        <dbReference type="ARBA" id="ARBA00023004"/>
    </source>
</evidence>
<dbReference type="NCBIfam" id="NF006201">
    <property type="entry name" value="PRK08326.1-4"/>
    <property type="match status" value="1"/>
</dbReference>
<comment type="similarity">
    <text evidence="3">Belongs to the ribonucleoside diphosphate reductase small chain family. R2-like ligand binding oxidase subfamily.</text>
</comment>
<sequence length="319" mass="36288">MTTALPERQGFGTLRAGGLHWDAFPLRLFAKGNAKFWDPLELDFSRDAADWNELNSEQHRSATYLVAQFVAGEEAVTQDIQPFLRAMAAEGRLGDEMYLTQFCFEEAKHTQVFRLWMDAVGLTADLHSYVADNPYYRQLFYEELPHSLRVLETDPSPANQVRASVTYNHVIEGSLALTGYYAWQKVCTKRGILPGMQELVRRIGDDERRHMAWGTFTCRRHVAADDSNWDVVQQRMGELLPLALGMIQWVNDQFEEQPFGLDPDEFVAYAADRAQRRLGAIESARGRPVEEIDLDYSPEVLEDKFGAEDAAELNSLTEG</sequence>
<evidence type="ECO:0000256" key="3">
    <source>
        <dbReference type="ARBA" id="ARBA00007873"/>
    </source>
</evidence>
<dbReference type="RefSeq" id="WP_006934498.1">
    <property type="nucleotide sequence ID" value="NZ_BAAAYP010000075.1"/>
</dbReference>
<keyword evidence="7" id="KW-0560">Oxidoreductase</keyword>
<evidence type="ECO:0000256" key="7">
    <source>
        <dbReference type="ARBA" id="ARBA00023002"/>
    </source>
</evidence>
<dbReference type="Pfam" id="PF00268">
    <property type="entry name" value="Ribonuc_red_sm"/>
    <property type="match status" value="1"/>
</dbReference>
<evidence type="ECO:0000256" key="10">
    <source>
        <dbReference type="ARBA" id="ARBA00031672"/>
    </source>
</evidence>
<dbReference type="GO" id="GO:0046872">
    <property type="term" value="F:metal ion binding"/>
    <property type="evidence" value="ECO:0007669"/>
    <property type="project" value="UniProtKB-KW"/>
</dbReference>
<dbReference type="GO" id="GO:0016491">
    <property type="term" value="F:oxidoreductase activity"/>
    <property type="evidence" value="ECO:0007669"/>
    <property type="project" value="UniProtKB-KW"/>
</dbReference>
<dbReference type="SUPFAM" id="SSF47240">
    <property type="entry name" value="Ferritin-like"/>
    <property type="match status" value="1"/>
</dbReference>
<evidence type="ECO:0000313" key="14">
    <source>
        <dbReference type="Proteomes" id="UP000325466"/>
    </source>
</evidence>
<accession>A0A0F6S9M5</accession>
<dbReference type="InterPro" id="IPR012348">
    <property type="entry name" value="RNR-like"/>
</dbReference>
<accession>N1M233</accession>
<dbReference type="Proteomes" id="UP001163947">
    <property type="component" value="Chromosome"/>
</dbReference>